<dbReference type="Proteomes" id="UP001596091">
    <property type="component" value="Unassembled WGS sequence"/>
</dbReference>
<organism evidence="3 4">
    <name type="scientific">Acidicapsa dinghuensis</name>
    <dbReference type="NCBI Taxonomy" id="2218256"/>
    <lineage>
        <taxon>Bacteria</taxon>
        <taxon>Pseudomonadati</taxon>
        <taxon>Acidobacteriota</taxon>
        <taxon>Terriglobia</taxon>
        <taxon>Terriglobales</taxon>
        <taxon>Acidobacteriaceae</taxon>
        <taxon>Acidicapsa</taxon>
    </lineage>
</organism>
<keyword evidence="1" id="KW-1133">Transmembrane helix</keyword>
<feature type="transmembrane region" description="Helical" evidence="1">
    <location>
        <begin position="101"/>
        <end position="119"/>
    </location>
</feature>
<dbReference type="Pfam" id="PF13490">
    <property type="entry name" value="zf-HC2"/>
    <property type="match status" value="1"/>
</dbReference>
<sequence>MSVSKPVPAHCSDEQLLLYADGELSVWRRHRVRRHVNRCERCRQRMIALDSMLTGLEHHQIAKLNPGTDPSGPRAMLRARITELDRQSAGQAATQYALMRIAAYASVLAILGAAAIGLYRHHVTNAPVYAQSLPDPVYTPGSTHLVAIEQLCSTSADVVADVPADLQQRVFREYGIKGAPAAEFEVDYLITPGLGGAEDVRNLWPEPHGNTEWNSYVKDQLEDRLHNMVCARQIDLGEAQRAIASNWIVAYKKYFHTDKPLQSSGLRTENDPPAALKHLIR</sequence>
<gene>
    <name evidence="3" type="ORF">ACFPT7_15130</name>
</gene>
<dbReference type="Gene3D" id="1.10.10.1320">
    <property type="entry name" value="Anti-sigma factor, zinc-finger domain"/>
    <property type="match status" value="1"/>
</dbReference>
<keyword evidence="1" id="KW-0812">Transmembrane</keyword>
<dbReference type="RefSeq" id="WP_263340048.1">
    <property type="nucleotide sequence ID" value="NZ_JAGSYH010000005.1"/>
</dbReference>
<feature type="domain" description="Putative zinc-finger" evidence="2">
    <location>
        <begin position="14"/>
        <end position="43"/>
    </location>
</feature>
<keyword evidence="1" id="KW-0472">Membrane</keyword>
<dbReference type="InterPro" id="IPR041916">
    <property type="entry name" value="Anti_sigma_zinc_sf"/>
</dbReference>
<evidence type="ECO:0000259" key="2">
    <source>
        <dbReference type="Pfam" id="PF13490"/>
    </source>
</evidence>
<accession>A0ABW1EI50</accession>
<evidence type="ECO:0000313" key="4">
    <source>
        <dbReference type="Proteomes" id="UP001596091"/>
    </source>
</evidence>
<protein>
    <submittedName>
        <fullName evidence="3">Zf-HC2 domain-containing protein</fullName>
    </submittedName>
</protein>
<name>A0ABW1EI50_9BACT</name>
<evidence type="ECO:0000313" key="3">
    <source>
        <dbReference type="EMBL" id="MFC5863639.1"/>
    </source>
</evidence>
<evidence type="ECO:0000256" key="1">
    <source>
        <dbReference type="SAM" id="Phobius"/>
    </source>
</evidence>
<comment type="caution">
    <text evidence="3">The sequence shown here is derived from an EMBL/GenBank/DDBJ whole genome shotgun (WGS) entry which is preliminary data.</text>
</comment>
<proteinExistence type="predicted"/>
<dbReference type="EMBL" id="JBHSPH010000005">
    <property type="protein sequence ID" value="MFC5863639.1"/>
    <property type="molecule type" value="Genomic_DNA"/>
</dbReference>
<dbReference type="InterPro" id="IPR027383">
    <property type="entry name" value="Znf_put"/>
</dbReference>
<reference evidence="4" key="1">
    <citation type="journal article" date="2019" name="Int. J. Syst. Evol. Microbiol.">
        <title>The Global Catalogue of Microorganisms (GCM) 10K type strain sequencing project: providing services to taxonomists for standard genome sequencing and annotation.</title>
        <authorList>
            <consortium name="The Broad Institute Genomics Platform"/>
            <consortium name="The Broad Institute Genome Sequencing Center for Infectious Disease"/>
            <person name="Wu L."/>
            <person name="Ma J."/>
        </authorList>
    </citation>
    <scope>NUCLEOTIDE SEQUENCE [LARGE SCALE GENOMIC DNA]</scope>
    <source>
        <strain evidence="4">JCM 4087</strain>
    </source>
</reference>
<keyword evidence="4" id="KW-1185">Reference proteome</keyword>